<evidence type="ECO:0000313" key="2">
    <source>
        <dbReference type="Proteomes" id="UP000628840"/>
    </source>
</evidence>
<proteinExistence type="predicted"/>
<reference evidence="1 2" key="1">
    <citation type="journal article" date="2019" name="Int. J. Syst. Evol. Microbiol.">
        <title>The Global Catalogue of Microorganisms (GCM) 10K type strain sequencing project: providing services to taxonomists for standard genome sequencing and annotation.</title>
        <authorList>
            <consortium name="The Broad Institute Genomics Platform"/>
            <consortium name="The Broad Institute Genome Sequencing Center for Infectious Disease"/>
            <person name="Wu L."/>
            <person name="Ma J."/>
        </authorList>
    </citation>
    <scope>NUCLEOTIDE SEQUENCE [LARGE SCALE GENOMIC DNA]</scope>
    <source>
        <strain evidence="1 2">JCM 19585</strain>
    </source>
</reference>
<dbReference type="RefSeq" id="WP_188878929.1">
    <property type="nucleotide sequence ID" value="NZ_BMPF01000001.1"/>
</dbReference>
<name>A0A830EZX8_9EURY</name>
<dbReference type="Proteomes" id="UP000628840">
    <property type="component" value="Unassembled WGS sequence"/>
</dbReference>
<organism evidence="1 2">
    <name type="scientific">Halarchaeum grantii</name>
    <dbReference type="NCBI Taxonomy" id="1193105"/>
    <lineage>
        <taxon>Archaea</taxon>
        <taxon>Methanobacteriati</taxon>
        <taxon>Methanobacteriota</taxon>
        <taxon>Stenosarchaea group</taxon>
        <taxon>Halobacteria</taxon>
        <taxon>Halobacteriales</taxon>
        <taxon>Halobacteriaceae</taxon>
    </lineage>
</organism>
<evidence type="ECO:0000313" key="1">
    <source>
        <dbReference type="EMBL" id="GGL25946.1"/>
    </source>
</evidence>
<keyword evidence="2" id="KW-1185">Reference proteome</keyword>
<gene>
    <name evidence="1" type="ORF">GCM10009037_06970</name>
</gene>
<protein>
    <submittedName>
        <fullName evidence="1">Uncharacterized protein</fullName>
    </submittedName>
</protein>
<sequence length="87" mass="9959">MSETCAVCGERESMDEISVTHDWMHYLHDERGLEYPAINYHIPVCSDCYTRADRLRSGGYSAATPSESEDLRDLLDGLHLDHLVDRM</sequence>
<dbReference type="EMBL" id="BMPF01000001">
    <property type="protein sequence ID" value="GGL25946.1"/>
    <property type="molecule type" value="Genomic_DNA"/>
</dbReference>
<dbReference type="AlphaFoldDB" id="A0A830EZX8"/>
<comment type="caution">
    <text evidence="1">The sequence shown here is derived from an EMBL/GenBank/DDBJ whole genome shotgun (WGS) entry which is preliminary data.</text>
</comment>
<accession>A0A830EZX8</accession>